<dbReference type="Gene3D" id="2.80.10.50">
    <property type="match status" value="1"/>
</dbReference>
<dbReference type="HOGENOM" id="CLU_1855478_0_0_1"/>
<accession>A0A0D0CP35</accession>
<dbReference type="AlphaFoldDB" id="A0A0D0CP35"/>
<evidence type="ECO:0000313" key="2">
    <source>
        <dbReference type="Proteomes" id="UP000053593"/>
    </source>
</evidence>
<organism evidence="1 2">
    <name type="scientific">Collybiopsis luxurians FD-317 M1</name>
    <dbReference type="NCBI Taxonomy" id="944289"/>
    <lineage>
        <taxon>Eukaryota</taxon>
        <taxon>Fungi</taxon>
        <taxon>Dikarya</taxon>
        <taxon>Basidiomycota</taxon>
        <taxon>Agaricomycotina</taxon>
        <taxon>Agaricomycetes</taxon>
        <taxon>Agaricomycetidae</taxon>
        <taxon>Agaricales</taxon>
        <taxon>Marasmiineae</taxon>
        <taxon>Omphalotaceae</taxon>
        <taxon>Collybiopsis</taxon>
        <taxon>Collybiopsis luxurians</taxon>
    </lineage>
</organism>
<evidence type="ECO:0008006" key="3">
    <source>
        <dbReference type="Google" id="ProtNLM"/>
    </source>
</evidence>
<proteinExistence type="predicted"/>
<gene>
    <name evidence="1" type="ORF">GYMLUDRAFT_244161</name>
</gene>
<keyword evidence="2" id="KW-1185">Reference proteome</keyword>
<name>A0A0D0CP35_9AGAR</name>
<evidence type="ECO:0000313" key="1">
    <source>
        <dbReference type="EMBL" id="KIK60587.1"/>
    </source>
</evidence>
<protein>
    <recommendedName>
        <fullName evidence="3">Ricin B lectin domain-containing protein</fullName>
    </recommendedName>
</protein>
<dbReference type="Proteomes" id="UP000053593">
    <property type="component" value="Unassembled WGS sequence"/>
</dbReference>
<sequence length="141" mass="15553">MAPPSAGDYYIKNIASGYFMTADDKDSFLTPVSTIKPTGDLNNKMSFTLRKGDGEWYCISATYSKANVGAPANPQQGSTAIWTRSEVAFRILDAGEALYNIHLVGENFFLYDDLLSTQPFHTVLFNKGSTADSAKWMFLDV</sequence>
<dbReference type="EMBL" id="KN834774">
    <property type="protein sequence ID" value="KIK60587.1"/>
    <property type="molecule type" value="Genomic_DNA"/>
</dbReference>
<reference evidence="1 2" key="1">
    <citation type="submission" date="2014-04" db="EMBL/GenBank/DDBJ databases">
        <title>Evolutionary Origins and Diversification of the Mycorrhizal Mutualists.</title>
        <authorList>
            <consortium name="DOE Joint Genome Institute"/>
            <consortium name="Mycorrhizal Genomics Consortium"/>
            <person name="Kohler A."/>
            <person name="Kuo A."/>
            <person name="Nagy L.G."/>
            <person name="Floudas D."/>
            <person name="Copeland A."/>
            <person name="Barry K.W."/>
            <person name="Cichocki N."/>
            <person name="Veneault-Fourrey C."/>
            <person name="LaButti K."/>
            <person name="Lindquist E.A."/>
            <person name="Lipzen A."/>
            <person name="Lundell T."/>
            <person name="Morin E."/>
            <person name="Murat C."/>
            <person name="Riley R."/>
            <person name="Ohm R."/>
            <person name="Sun H."/>
            <person name="Tunlid A."/>
            <person name="Henrissat B."/>
            <person name="Grigoriev I.V."/>
            <person name="Hibbett D.S."/>
            <person name="Martin F."/>
        </authorList>
    </citation>
    <scope>NUCLEOTIDE SEQUENCE [LARGE SCALE GENOMIC DNA]</scope>
    <source>
        <strain evidence="1 2">FD-317 M1</strain>
    </source>
</reference>